<comment type="caution">
    <text evidence="1">The sequence shown here is derived from an EMBL/GenBank/DDBJ whole genome shotgun (WGS) entry which is preliminary data.</text>
</comment>
<dbReference type="Proteomes" id="UP001381693">
    <property type="component" value="Unassembled WGS sequence"/>
</dbReference>
<sequence>MFRLFLSGDLTARSIVSISTYHPRSPQSHTTNPLALPLHIHKPPLQPISPLFARKSSIYRPSTCVLFQQTARSNVLLHYIHKLPL</sequence>
<organism evidence="1 2">
    <name type="scientific">Halocaridina rubra</name>
    <name type="common">Hawaiian red shrimp</name>
    <dbReference type="NCBI Taxonomy" id="373956"/>
    <lineage>
        <taxon>Eukaryota</taxon>
        <taxon>Metazoa</taxon>
        <taxon>Ecdysozoa</taxon>
        <taxon>Arthropoda</taxon>
        <taxon>Crustacea</taxon>
        <taxon>Multicrustacea</taxon>
        <taxon>Malacostraca</taxon>
        <taxon>Eumalacostraca</taxon>
        <taxon>Eucarida</taxon>
        <taxon>Decapoda</taxon>
        <taxon>Pleocyemata</taxon>
        <taxon>Caridea</taxon>
        <taxon>Atyoidea</taxon>
        <taxon>Atyidae</taxon>
        <taxon>Halocaridina</taxon>
    </lineage>
</organism>
<protein>
    <submittedName>
        <fullName evidence="1">Uncharacterized protein</fullName>
    </submittedName>
</protein>
<gene>
    <name evidence="1" type="ORF">SK128_016280</name>
</gene>
<name>A0AAN8W914_HALRR</name>
<dbReference type="AlphaFoldDB" id="A0AAN8W914"/>
<evidence type="ECO:0000313" key="2">
    <source>
        <dbReference type="Proteomes" id="UP001381693"/>
    </source>
</evidence>
<dbReference type="EMBL" id="JAXCGZ010023456">
    <property type="protein sequence ID" value="KAK7008551.1"/>
    <property type="molecule type" value="Genomic_DNA"/>
</dbReference>
<accession>A0AAN8W914</accession>
<evidence type="ECO:0000313" key="1">
    <source>
        <dbReference type="EMBL" id="KAK7008551.1"/>
    </source>
</evidence>
<feature type="non-terminal residue" evidence="1">
    <location>
        <position position="85"/>
    </location>
</feature>
<proteinExistence type="predicted"/>
<reference evidence="1 2" key="1">
    <citation type="submission" date="2023-11" db="EMBL/GenBank/DDBJ databases">
        <title>Halocaridina rubra genome assembly.</title>
        <authorList>
            <person name="Smith C."/>
        </authorList>
    </citation>
    <scope>NUCLEOTIDE SEQUENCE [LARGE SCALE GENOMIC DNA]</scope>
    <source>
        <strain evidence="1">EP-1</strain>
        <tissue evidence="1">Whole</tissue>
    </source>
</reference>
<keyword evidence="2" id="KW-1185">Reference proteome</keyword>